<evidence type="ECO:0000256" key="1">
    <source>
        <dbReference type="SAM" id="MobiDB-lite"/>
    </source>
</evidence>
<dbReference type="AlphaFoldDB" id="A0A6A5SA93"/>
<dbReference type="Proteomes" id="UP000800038">
    <property type="component" value="Unassembled WGS sequence"/>
</dbReference>
<evidence type="ECO:0000313" key="2">
    <source>
        <dbReference type="EMBL" id="KAF1936719.1"/>
    </source>
</evidence>
<proteinExistence type="predicted"/>
<sequence>MSSPEDPGPSLDSGPSQDPRTPLEFGSSPLLEAICPSIEMRSSPDPLADVVMGEAPQYPKPRKLPSQKTKPSLSATLDNTSQPATLNNTSSQNNSSSTLNSNPPALNNPANPTTPSSTVPYKRTADERNLTPEAFRPPPSLDNFAFASQHSLPKTPIANNQKEAIAIARSLLVQAYSFATS</sequence>
<gene>
    <name evidence="2" type="ORF">EJ02DRAFT_459286</name>
</gene>
<dbReference type="EMBL" id="ML976173">
    <property type="protein sequence ID" value="KAF1936719.1"/>
    <property type="molecule type" value="Genomic_DNA"/>
</dbReference>
<feature type="non-terminal residue" evidence="2">
    <location>
        <position position="181"/>
    </location>
</feature>
<name>A0A6A5SA93_9PLEO</name>
<feature type="compositionally biased region" description="Low complexity" evidence="1">
    <location>
        <begin position="84"/>
        <end position="118"/>
    </location>
</feature>
<accession>A0A6A5SA93</accession>
<organism evidence="2 3">
    <name type="scientific">Clathrospora elynae</name>
    <dbReference type="NCBI Taxonomy" id="706981"/>
    <lineage>
        <taxon>Eukaryota</taxon>
        <taxon>Fungi</taxon>
        <taxon>Dikarya</taxon>
        <taxon>Ascomycota</taxon>
        <taxon>Pezizomycotina</taxon>
        <taxon>Dothideomycetes</taxon>
        <taxon>Pleosporomycetidae</taxon>
        <taxon>Pleosporales</taxon>
        <taxon>Diademaceae</taxon>
        <taxon>Clathrospora</taxon>
    </lineage>
</organism>
<reference evidence="2" key="1">
    <citation type="journal article" date="2020" name="Stud. Mycol.">
        <title>101 Dothideomycetes genomes: a test case for predicting lifestyles and emergence of pathogens.</title>
        <authorList>
            <person name="Haridas S."/>
            <person name="Albert R."/>
            <person name="Binder M."/>
            <person name="Bloem J."/>
            <person name="Labutti K."/>
            <person name="Salamov A."/>
            <person name="Andreopoulos B."/>
            <person name="Baker S."/>
            <person name="Barry K."/>
            <person name="Bills G."/>
            <person name="Bluhm B."/>
            <person name="Cannon C."/>
            <person name="Castanera R."/>
            <person name="Culley D."/>
            <person name="Daum C."/>
            <person name="Ezra D."/>
            <person name="Gonzalez J."/>
            <person name="Henrissat B."/>
            <person name="Kuo A."/>
            <person name="Liang C."/>
            <person name="Lipzen A."/>
            <person name="Lutzoni F."/>
            <person name="Magnuson J."/>
            <person name="Mondo S."/>
            <person name="Nolan M."/>
            <person name="Ohm R."/>
            <person name="Pangilinan J."/>
            <person name="Park H.-J."/>
            <person name="Ramirez L."/>
            <person name="Alfaro M."/>
            <person name="Sun H."/>
            <person name="Tritt A."/>
            <person name="Yoshinaga Y."/>
            <person name="Zwiers L.-H."/>
            <person name="Turgeon B."/>
            <person name="Goodwin S."/>
            <person name="Spatafora J."/>
            <person name="Crous P."/>
            <person name="Grigoriev I."/>
        </authorList>
    </citation>
    <scope>NUCLEOTIDE SEQUENCE</scope>
    <source>
        <strain evidence="2">CBS 161.51</strain>
    </source>
</reference>
<feature type="region of interest" description="Disordered" evidence="1">
    <location>
        <begin position="1"/>
        <end position="147"/>
    </location>
</feature>
<keyword evidence="3" id="KW-1185">Reference proteome</keyword>
<feature type="compositionally biased region" description="Polar residues" evidence="1">
    <location>
        <begin position="66"/>
        <end position="83"/>
    </location>
</feature>
<evidence type="ECO:0000313" key="3">
    <source>
        <dbReference type="Proteomes" id="UP000800038"/>
    </source>
</evidence>
<protein>
    <submittedName>
        <fullName evidence="2">Uncharacterized protein</fullName>
    </submittedName>
</protein>